<accession>A0A6A6RRB9</accession>
<dbReference type="AlphaFoldDB" id="A0A6A6RRB9"/>
<keyword evidence="3" id="KW-1185">Reference proteome</keyword>
<dbReference type="EMBL" id="MU006790">
    <property type="protein sequence ID" value="KAF2638179.1"/>
    <property type="molecule type" value="Genomic_DNA"/>
</dbReference>
<dbReference type="OrthoDB" id="3796307at2759"/>
<protein>
    <submittedName>
        <fullName evidence="2">Uncharacterized protein</fullName>
    </submittedName>
</protein>
<gene>
    <name evidence="2" type="ORF">P280DRAFT_529017</name>
</gene>
<dbReference type="Proteomes" id="UP000799753">
    <property type="component" value="Unassembled WGS sequence"/>
</dbReference>
<feature type="region of interest" description="Disordered" evidence="1">
    <location>
        <begin position="96"/>
        <end position="165"/>
    </location>
</feature>
<feature type="compositionally biased region" description="Basic and acidic residues" evidence="1">
    <location>
        <begin position="108"/>
        <end position="131"/>
    </location>
</feature>
<evidence type="ECO:0000313" key="2">
    <source>
        <dbReference type="EMBL" id="KAF2638179.1"/>
    </source>
</evidence>
<reference evidence="2" key="1">
    <citation type="journal article" date="2020" name="Stud. Mycol.">
        <title>101 Dothideomycetes genomes: a test case for predicting lifestyles and emergence of pathogens.</title>
        <authorList>
            <person name="Haridas S."/>
            <person name="Albert R."/>
            <person name="Binder M."/>
            <person name="Bloem J."/>
            <person name="Labutti K."/>
            <person name="Salamov A."/>
            <person name="Andreopoulos B."/>
            <person name="Baker S."/>
            <person name="Barry K."/>
            <person name="Bills G."/>
            <person name="Bluhm B."/>
            <person name="Cannon C."/>
            <person name="Castanera R."/>
            <person name="Culley D."/>
            <person name="Daum C."/>
            <person name="Ezra D."/>
            <person name="Gonzalez J."/>
            <person name="Henrissat B."/>
            <person name="Kuo A."/>
            <person name="Liang C."/>
            <person name="Lipzen A."/>
            <person name="Lutzoni F."/>
            <person name="Magnuson J."/>
            <person name="Mondo S."/>
            <person name="Nolan M."/>
            <person name="Ohm R."/>
            <person name="Pangilinan J."/>
            <person name="Park H.-J."/>
            <person name="Ramirez L."/>
            <person name="Alfaro M."/>
            <person name="Sun H."/>
            <person name="Tritt A."/>
            <person name="Yoshinaga Y."/>
            <person name="Zwiers L.-H."/>
            <person name="Turgeon B."/>
            <person name="Goodwin S."/>
            <person name="Spatafora J."/>
            <person name="Crous P."/>
            <person name="Grigoriev I."/>
        </authorList>
    </citation>
    <scope>NUCLEOTIDE SEQUENCE</scope>
    <source>
        <strain evidence="2">CBS 473.64</strain>
    </source>
</reference>
<proteinExistence type="predicted"/>
<name>A0A6A6RRB9_9PLEO</name>
<evidence type="ECO:0000313" key="3">
    <source>
        <dbReference type="Proteomes" id="UP000799753"/>
    </source>
</evidence>
<organism evidence="2 3">
    <name type="scientific">Massarina eburnea CBS 473.64</name>
    <dbReference type="NCBI Taxonomy" id="1395130"/>
    <lineage>
        <taxon>Eukaryota</taxon>
        <taxon>Fungi</taxon>
        <taxon>Dikarya</taxon>
        <taxon>Ascomycota</taxon>
        <taxon>Pezizomycotina</taxon>
        <taxon>Dothideomycetes</taxon>
        <taxon>Pleosporomycetidae</taxon>
        <taxon>Pleosporales</taxon>
        <taxon>Massarineae</taxon>
        <taxon>Massarinaceae</taxon>
        <taxon>Massarina</taxon>
    </lineage>
</organism>
<sequence length="165" mass="18657">MPSKTIQIRNSESGAKGSLNHHCEECGSGRITSKCFKRLHVAYCTAQKDPLRPELGACGVRFNVRSPGGCMAHPYHSNFNLETYIRRKEMEGTFKTAYDDELAQQQQRHREDEHVAKEASEAHSRADRPYDKTSTAPREKKAKKGKQPHAPTLADFMKSRSKTKP</sequence>
<evidence type="ECO:0000256" key="1">
    <source>
        <dbReference type="SAM" id="MobiDB-lite"/>
    </source>
</evidence>